<feature type="region of interest" description="Disordered" evidence="2">
    <location>
        <begin position="286"/>
        <end position="310"/>
    </location>
</feature>
<keyword evidence="1" id="KW-0175">Coiled coil</keyword>
<comment type="caution">
    <text evidence="3">The sequence shown here is derived from an EMBL/GenBank/DDBJ whole genome shotgun (WGS) entry which is preliminary data.</text>
</comment>
<keyword evidence="4" id="KW-1185">Reference proteome</keyword>
<gene>
    <name evidence="3" type="ORF">Tam10B_1795</name>
</gene>
<dbReference type="OrthoDB" id="3231571at2"/>
<proteinExistence type="predicted"/>
<dbReference type="EMBL" id="NEWD01000026">
    <property type="protein sequence ID" value="OXM99945.1"/>
    <property type="molecule type" value="Genomic_DNA"/>
</dbReference>
<evidence type="ECO:0000313" key="3">
    <source>
        <dbReference type="EMBL" id="OXM99945.1"/>
    </source>
</evidence>
<evidence type="ECO:0000256" key="1">
    <source>
        <dbReference type="SAM" id="Coils"/>
    </source>
</evidence>
<organism evidence="3 4">
    <name type="scientific">Bifidobacterium vansinderenii</name>
    <dbReference type="NCBI Taxonomy" id="1984871"/>
    <lineage>
        <taxon>Bacteria</taxon>
        <taxon>Bacillati</taxon>
        <taxon>Actinomycetota</taxon>
        <taxon>Actinomycetes</taxon>
        <taxon>Bifidobacteriales</taxon>
        <taxon>Bifidobacteriaceae</taxon>
        <taxon>Bifidobacterium</taxon>
    </lineage>
</organism>
<feature type="compositionally biased region" description="Low complexity" evidence="2">
    <location>
        <begin position="290"/>
        <end position="304"/>
    </location>
</feature>
<name>A0A229VWN5_9BIFI</name>
<dbReference type="Proteomes" id="UP000215433">
    <property type="component" value="Unassembled WGS sequence"/>
</dbReference>
<evidence type="ECO:0000313" key="4">
    <source>
        <dbReference type="Proteomes" id="UP000215433"/>
    </source>
</evidence>
<accession>A0A229VWN5</accession>
<protein>
    <submittedName>
        <fullName evidence="3">Uncharacterized protein</fullName>
    </submittedName>
</protein>
<reference evidence="3 4" key="1">
    <citation type="submission" date="2017-05" db="EMBL/GenBank/DDBJ databases">
        <title>Bifidobacterium vansinderenii sp. nov.</title>
        <authorList>
            <person name="Lugli G.A."/>
            <person name="Duranti S."/>
            <person name="Mangifesta M."/>
        </authorList>
    </citation>
    <scope>NUCLEOTIDE SEQUENCE [LARGE SCALE GENOMIC DNA]</scope>
    <source>
        <strain evidence="3 4">Tam10B</strain>
    </source>
</reference>
<sequence length="310" mass="33230">MFTAEERQYLSSLPAVYHVGTERILYTDEFKYACIARYMDGESPVSIFRDAGLDPELVGRKRIERCFARWRDSEGIRRRLSVDRIRMQQERAGSAMPIGTMPDAGPVSTSAGGATPPDAPNGVIAAGMVVGGSVSVGTDAMASSDAGLPDAIADGVFSRSSGRVGDADTSTNVDATDRTDDNGSDVDLAAFRTVCMTHDDGCLHTRLPGEPTVMSKGDVLHIRGEAVASAAHGEDTSNMWNGVRPDFHELLIDQQARRIDELEREIAQLRDAVTRSTAVMEHSFARHAARPASVPTAASPASARTENHAA</sequence>
<feature type="region of interest" description="Disordered" evidence="2">
    <location>
        <begin position="162"/>
        <end position="183"/>
    </location>
</feature>
<evidence type="ECO:0000256" key="2">
    <source>
        <dbReference type="SAM" id="MobiDB-lite"/>
    </source>
</evidence>
<dbReference type="RefSeq" id="WP_093960924.1">
    <property type="nucleotide sequence ID" value="NZ_NEWD01000026.1"/>
</dbReference>
<feature type="coiled-coil region" evidence="1">
    <location>
        <begin position="252"/>
        <end position="279"/>
    </location>
</feature>
<dbReference type="AlphaFoldDB" id="A0A229VWN5"/>